<gene>
    <name evidence="8" type="ORF">CEG18_00375</name>
</gene>
<comment type="subunit">
    <text evidence="2 5">Homopentamer.</text>
</comment>
<dbReference type="InterPro" id="IPR003481">
    <property type="entry name" value="FliD_N"/>
</dbReference>
<proteinExistence type="inferred from homology"/>
<evidence type="ECO:0000256" key="1">
    <source>
        <dbReference type="ARBA" id="ARBA00009764"/>
    </source>
</evidence>
<keyword evidence="8" id="KW-0282">Flagellum</keyword>
<dbReference type="AlphaFoldDB" id="A0A246FDD1"/>
<dbReference type="GO" id="GO:0007155">
    <property type="term" value="P:cell adhesion"/>
    <property type="evidence" value="ECO:0007669"/>
    <property type="project" value="InterPro"/>
</dbReference>
<dbReference type="GO" id="GO:0071973">
    <property type="term" value="P:bacterial-type flagellum-dependent cell motility"/>
    <property type="evidence" value="ECO:0007669"/>
    <property type="project" value="TreeGrafter"/>
</dbReference>
<dbReference type="EMBL" id="NJBA01000001">
    <property type="protein sequence ID" value="OWP52323.1"/>
    <property type="molecule type" value="Genomic_DNA"/>
</dbReference>
<evidence type="ECO:0000256" key="4">
    <source>
        <dbReference type="ARBA" id="ARBA00023143"/>
    </source>
</evidence>
<comment type="subcellular location">
    <subcellularLocation>
        <location evidence="5">Secreted</location>
    </subcellularLocation>
    <subcellularLocation>
        <location evidence="5">Bacterial flagellum</location>
    </subcellularLocation>
</comment>
<comment type="caution">
    <text evidence="8">The sequence shown here is derived from an EMBL/GenBank/DDBJ whole genome shotgun (WGS) entry which is preliminary data.</text>
</comment>
<dbReference type="eggNOG" id="COG1345">
    <property type="taxonomic scope" value="Bacteria"/>
</dbReference>
<evidence type="ECO:0000256" key="2">
    <source>
        <dbReference type="ARBA" id="ARBA00011255"/>
    </source>
</evidence>
<dbReference type="GO" id="GO:0009424">
    <property type="term" value="C:bacterial-type flagellum hook"/>
    <property type="evidence" value="ECO:0007669"/>
    <property type="project" value="UniProtKB-UniRule"/>
</dbReference>
<dbReference type="Gene3D" id="3.30.70.2120">
    <property type="match status" value="1"/>
</dbReference>
<dbReference type="Pfam" id="PF07196">
    <property type="entry name" value="Flagellin_IN"/>
    <property type="match status" value="1"/>
</dbReference>
<dbReference type="Pfam" id="PF07195">
    <property type="entry name" value="FliD_C"/>
    <property type="match status" value="1"/>
</dbReference>
<name>A0A246FDD1_PSENT</name>
<evidence type="ECO:0000259" key="7">
    <source>
        <dbReference type="Pfam" id="PF07195"/>
    </source>
</evidence>
<protein>
    <recommendedName>
        <fullName evidence="5">Flagellar hook-associated protein 2</fullName>
        <shortName evidence="5">HAP2</shortName>
    </recommendedName>
    <alternativeName>
        <fullName evidence="5">Flagellar cap protein</fullName>
    </alternativeName>
</protein>
<feature type="domain" description="Flagellar hook-associated protein 2 N-terminal" evidence="6">
    <location>
        <begin position="10"/>
        <end position="106"/>
    </location>
</feature>
<dbReference type="GO" id="GO:0005576">
    <property type="term" value="C:extracellular region"/>
    <property type="evidence" value="ECO:0007669"/>
    <property type="project" value="UniProtKB-SubCell"/>
</dbReference>
<keyword evidence="5" id="KW-0964">Secreted</keyword>
<dbReference type="PANTHER" id="PTHR30288:SF0">
    <property type="entry name" value="FLAGELLAR HOOK-ASSOCIATED PROTEIN 2"/>
    <property type="match status" value="1"/>
</dbReference>
<dbReference type="RefSeq" id="WP_088415820.1">
    <property type="nucleotide sequence ID" value="NZ_NJBA01000001.1"/>
</dbReference>
<accession>A0A246FDD1</accession>
<comment type="similarity">
    <text evidence="1 5">Belongs to the FliD family.</text>
</comment>
<reference evidence="8 9" key="1">
    <citation type="submission" date="2017-06" db="EMBL/GenBank/DDBJ databases">
        <title>Draft genome of Pseudomonas nitroreducens DF05.</title>
        <authorList>
            <person name="Iyer R."/>
        </authorList>
    </citation>
    <scope>NUCLEOTIDE SEQUENCE [LARGE SCALE GENOMIC DNA]</scope>
    <source>
        <strain evidence="8 9">DF05</strain>
    </source>
</reference>
<dbReference type="InterPro" id="IPR010809">
    <property type="entry name" value="FliD_C"/>
</dbReference>
<evidence type="ECO:0000259" key="6">
    <source>
        <dbReference type="Pfam" id="PF02465"/>
    </source>
</evidence>
<dbReference type="GO" id="GO:0009421">
    <property type="term" value="C:bacterial-type flagellum filament cap"/>
    <property type="evidence" value="ECO:0007669"/>
    <property type="project" value="InterPro"/>
</dbReference>
<feature type="domain" description="Flagellar hook-associated protein 2 C-terminal" evidence="7">
    <location>
        <begin position="219"/>
        <end position="442"/>
    </location>
</feature>
<evidence type="ECO:0000313" key="9">
    <source>
        <dbReference type="Proteomes" id="UP000198145"/>
    </source>
</evidence>
<keyword evidence="8" id="KW-0969">Cilium</keyword>
<evidence type="ECO:0000256" key="3">
    <source>
        <dbReference type="ARBA" id="ARBA00023054"/>
    </source>
</evidence>
<sequence>MATIDSDYVKQMAQQLATYDVQSGLNKADRNKASYQAQLTAVTSLETALKTFSTAVKGLQGTTGSNTSMLINSAKLSKDGYLTATVGKSAVAGRYDFFVEQLATSHQLSFSGLQAGDIDTQGTLTLTQNGKSFDIDLSKVDTDGDGANSMDELAAAINKATDNTGVKATLVRSNGQVSLVLGAEKSGAANAISLSLSGTDGANSAFENAIGNPQELSRAQDARVRLGGESGMLLTNASNTFDNIIDGVSVTFTQAQKSGEQPISMTISQDQGETRKKVQTFIDAFNALASQIDSLTASGDQSGNARGALAGDSSVRAIENSLNQMLRTTFGGANLISFGISADRNGKLTLDATRFDKAIAADPEGLDKLFMGKGNLLDSTDKALSLYTSSVNGVLKNRKESLNSSLKRVNDDYDNLQKQYDTYYARYLKQYTSMMQTMQSMDQTSGMFG</sequence>
<dbReference type="STRING" id="46680.GCA_000807755_03446"/>
<keyword evidence="8" id="KW-0966">Cell projection</keyword>
<dbReference type="PANTHER" id="PTHR30288">
    <property type="entry name" value="FLAGELLAR CAP/ASSEMBLY PROTEIN FLID"/>
    <property type="match status" value="1"/>
</dbReference>
<dbReference type="Pfam" id="PF02465">
    <property type="entry name" value="FliD_N"/>
    <property type="match status" value="1"/>
</dbReference>
<feature type="coiled-coil region" evidence="5">
    <location>
        <begin position="399"/>
        <end position="426"/>
    </location>
</feature>
<evidence type="ECO:0000256" key="5">
    <source>
        <dbReference type="RuleBase" id="RU362066"/>
    </source>
</evidence>
<dbReference type="Proteomes" id="UP000198145">
    <property type="component" value="Unassembled WGS sequence"/>
</dbReference>
<dbReference type="InterPro" id="IPR040026">
    <property type="entry name" value="FliD"/>
</dbReference>
<keyword evidence="4 5" id="KW-0975">Bacterial flagellum</keyword>
<dbReference type="InterPro" id="IPR010810">
    <property type="entry name" value="Flagellin_hook_IN_motif"/>
</dbReference>
<organism evidence="8 9">
    <name type="scientific">Pseudomonas nitroreducens</name>
    <dbReference type="NCBI Taxonomy" id="46680"/>
    <lineage>
        <taxon>Bacteria</taxon>
        <taxon>Pseudomonadati</taxon>
        <taxon>Pseudomonadota</taxon>
        <taxon>Gammaproteobacteria</taxon>
        <taxon>Pseudomonadales</taxon>
        <taxon>Pseudomonadaceae</taxon>
        <taxon>Pseudomonas</taxon>
    </lineage>
</organism>
<keyword evidence="3 5" id="KW-0175">Coiled coil</keyword>
<evidence type="ECO:0000313" key="8">
    <source>
        <dbReference type="EMBL" id="OWP52323.1"/>
    </source>
</evidence>
<comment type="function">
    <text evidence="5">Required for morphogenesis and for the elongation of the flagellar filament by facilitating polymerization of the flagellin monomers at the tip of growing filament. Forms a capping structure, which prevents flagellin subunits (transported through the central channel of the flagellum) from leaking out without polymerization at the distal end.</text>
</comment>